<protein>
    <submittedName>
        <fullName evidence="1">Uncharacterized protein</fullName>
    </submittedName>
</protein>
<evidence type="ECO:0000313" key="1">
    <source>
        <dbReference type="EMBL" id="KAL0461269.1"/>
    </source>
</evidence>
<dbReference type="EMBL" id="JACGWN010000001">
    <property type="protein sequence ID" value="KAL0461269.1"/>
    <property type="molecule type" value="Genomic_DNA"/>
</dbReference>
<organism evidence="1">
    <name type="scientific">Sesamum latifolium</name>
    <dbReference type="NCBI Taxonomy" id="2727402"/>
    <lineage>
        <taxon>Eukaryota</taxon>
        <taxon>Viridiplantae</taxon>
        <taxon>Streptophyta</taxon>
        <taxon>Embryophyta</taxon>
        <taxon>Tracheophyta</taxon>
        <taxon>Spermatophyta</taxon>
        <taxon>Magnoliopsida</taxon>
        <taxon>eudicotyledons</taxon>
        <taxon>Gunneridae</taxon>
        <taxon>Pentapetalae</taxon>
        <taxon>asterids</taxon>
        <taxon>lamiids</taxon>
        <taxon>Lamiales</taxon>
        <taxon>Pedaliaceae</taxon>
        <taxon>Sesamum</taxon>
    </lineage>
</organism>
<comment type="caution">
    <text evidence="1">The sequence shown here is derived from an EMBL/GenBank/DDBJ whole genome shotgun (WGS) entry which is preliminary data.</text>
</comment>
<proteinExistence type="predicted"/>
<name>A0AAW2Y664_9LAMI</name>
<reference evidence="1" key="2">
    <citation type="journal article" date="2024" name="Plant">
        <title>Genomic evolution and insights into agronomic trait innovations of Sesamum species.</title>
        <authorList>
            <person name="Miao H."/>
            <person name="Wang L."/>
            <person name="Qu L."/>
            <person name="Liu H."/>
            <person name="Sun Y."/>
            <person name="Le M."/>
            <person name="Wang Q."/>
            <person name="Wei S."/>
            <person name="Zheng Y."/>
            <person name="Lin W."/>
            <person name="Duan Y."/>
            <person name="Cao H."/>
            <person name="Xiong S."/>
            <person name="Wang X."/>
            <person name="Wei L."/>
            <person name="Li C."/>
            <person name="Ma Q."/>
            <person name="Ju M."/>
            <person name="Zhao R."/>
            <person name="Li G."/>
            <person name="Mu C."/>
            <person name="Tian Q."/>
            <person name="Mei H."/>
            <person name="Zhang T."/>
            <person name="Gao T."/>
            <person name="Zhang H."/>
        </authorList>
    </citation>
    <scope>NUCLEOTIDE SEQUENCE</scope>
    <source>
        <strain evidence="1">KEN1</strain>
    </source>
</reference>
<dbReference type="AlphaFoldDB" id="A0AAW2Y664"/>
<sequence length="74" mass="8599">MPSRKNPMPQGRYFYTTTWTKKVDIAFINMLYYQALIREKQLIPWQLNETALEYAASAVNHYANLSLAAGILQM</sequence>
<accession>A0AAW2Y664</accession>
<gene>
    <name evidence="1" type="ORF">Slati_0014500</name>
</gene>
<reference evidence="1" key="1">
    <citation type="submission" date="2020-06" db="EMBL/GenBank/DDBJ databases">
        <authorList>
            <person name="Li T."/>
            <person name="Hu X."/>
            <person name="Zhang T."/>
            <person name="Song X."/>
            <person name="Zhang H."/>
            <person name="Dai N."/>
            <person name="Sheng W."/>
            <person name="Hou X."/>
            <person name="Wei L."/>
        </authorList>
    </citation>
    <scope>NUCLEOTIDE SEQUENCE</scope>
    <source>
        <strain evidence="1">KEN1</strain>
        <tissue evidence="1">Leaf</tissue>
    </source>
</reference>